<evidence type="ECO:0000256" key="1">
    <source>
        <dbReference type="SAM" id="MobiDB-lite"/>
    </source>
</evidence>
<sequence>MAEENTSETNRQYSGSNRKGLDPPTNLHLVGVVNNNRKGRLSSTVMIRKYYGNIATQTTLHFNNDATSKRIMYEIVVKITTDQLSLLPDNIGAILIPVKMNHVISERFKEII</sequence>
<dbReference type="Proteomes" id="UP000035680">
    <property type="component" value="Unassembled WGS sequence"/>
</dbReference>
<reference evidence="2" key="1">
    <citation type="submission" date="2014-07" db="EMBL/GenBank/DDBJ databases">
        <authorList>
            <person name="Martin A.A"/>
            <person name="De Silva N."/>
        </authorList>
    </citation>
    <scope>NUCLEOTIDE SEQUENCE</scope>
</reference>
<proteinExistence type="predicted"/>
<feature type="region of interest" description="Disordered" evidence="1">
    <location>
        <begin position="1"/>
        <end position="26"/>
    </location>
</feature>
<reference evidence="3" key="2">
    <citation type="submission" date="2015-08" db="UniProtKB">
        <authorList>
            <consortium name="WormBaseParasite"/>
        </authorList>
    </citation>
    <scope>IDENTIFICATION</scope>
</reference>
<evidence type="ECO:0000313" key="3">
    <source>
        <dbReference type="WBParaSite" id="SVE_0598000.1"/>
    </source>
</evidence>
<evidence type="ECO:0000313" key="2">
    <source>
        <dbReference type="Proteomes" id="UP000035680"/>
    </source>
</evidence>
<accession>A0A0K0FAX4</accession>
<protein>
    <submittedName>
        <fullName evidence="3">DUF223 domain-containing protein</fullName>
    </submittedName>
</protein>
<dbReference type="WBParaSite" id="SVE_0598000.1">
    <property type="protein sequence ID" value="SVE_0598000.1"/>
    <property type="gene ID" value="SVE_0598000"/>
</dbReference>
<name>A0A0K0FAX4_STRVS</name>
<feature type="compositionally biased region" description="Polar residues" evidence="1">
    <location>
        <begin position="7"/>
        <end position="17"/>
    </location>
</feature>
<organism evidence="2 3">
    <name type="scientific">Strongyloides venezuelensis</name>
    <name type="common">Threadworm</name>
    <dbReference type="NCBI Taxonomy" id="75913"/>
    <lineage>
        <taxon>Eukaryota</taxon>
        <taxon>Metazoa</taxon>
        <taxon>Ecdysozoa</taxon>
        <taxon>Nematoda</taxon>
        <taxon>Chromadorea</taxon>
        <taxon>Rhabditida</taxon>
        <taxon>Tylenchina</taxon>
        <taxon>Panagrolaimomorpha</taxon>
        <taxon>Strongyloidoidea</taxon>
        <taxon>Strongyloididae</taxon>
        <taxon>Strongyloides</taxon>
    </lineage>
</organism>
<dbReference type="AlphaFoldDB" id="A0A0K0FAX4"/>
<keyword evidence="2" id="KW-1185">Reference proteome</keyword>